<evidence type="ECO:0000256" key="15">
    <source>
        <dbReference type="SAM" id="Phobius"/>
    </source>
</evidence>
<dbReference type="InterPro" id="IPR007365">
    <property type="entry name" value="TFR-like_dimer_dom"/>
</dbReference>
<evidence type="ECO:0000259" key="16">
    <source>
        <dbReference type="Pfam" id="PF02225"/>
    </source>
</evidence>
<dbReference type="GO" id="GO:0046872">
    <property type="term" value="F:metal ion binding"/>
    <property type="evidence" value="ECO:0007669"/>
    <property type="project" value="UniProtKB-KW"/>
</dbReference>
<keyword evidence="12" id="KW-0482">Metalloprotease</keyword>
<dbReference type="FunFam" id="3.40.630.10:FF:000009">
    <property type="entry name" value="N-acetylated-alpha-linked acidic dipeptidase 2"/>
    <property type="match status" value="1"/>
</dbReference>
<evidence type="ECO:0000256" key="3">
    <source>
        <dbReference type="ARBA" id="ARBA00005634"/>
    </source>
</evidence>
<evidence type="ECO:0000256" key="6">
    <source>
        <dbReference type="ARBA" id="ARBA00022692"/>
    </source>
</evidence>
<evidence type="ECO:0000256" key="14">
    <source>
        <dbReference type="ARBA" id="ARBA00023180"/>
    </source>
</evidence>
<evidence type="ECO:0000313" key="20">
    <source>
        <dbReference type="Proteomes" id="UP001605036"/>
    </source>
</evidence>
<keyword evidence="4" id="KW-0121">Carboxypeptidase</keyword>
<keyword evidence="6 15" id="KW-0812">Transmembrane</keyword>
<name>A0ABD1YAN6_9MARC</name>
<dbReference type="InterPro" id="IPR007484">
    <property type="entry name" value="Peptidase_M28"/>
</dbReference>
<dbReference type="InterPro" id="IPR039373">
    <property type="entry name" value="Peptidase_M28B"/>
</dbReference>
<gene>
    <name evidence="19" type="ORF">R1flu_003805</name>
</gene>
<feature type="transmembrane region" description="Helical" evidence="15">
    <location>
        <begin position="62"/>
        <end position="81"/>
    </location>
</feature>
<evidence type="ECO:0000256" key="7">
    <source>
        <dbReference type="ARBA" id="ARBA00022723"/>
    </source>
</evidence>
<accession>A0ABD1YAN6</accession>
<dbReference type="CDD" id="cd02121">
    <property type="entry name" value="PA_GCPII_like"/>
    <property type="match status" value="1"/>
</dbReference>
<evidence type="ECO:0000256" key="4">
    <source>
        <dbReference type="ARBA" id="ARBA00022645"/>
    </source>
</evidence>
<dbReference type="Pfam" id="PF02225">
    <property type="entry name" value="PA"/>
    <property type="match status" value="1"/>
</dbReference>
<sequence length="771" mass="85077">MESSRWFRWWDKCIAAGEQPESLLYNENGPRIMRLEISSSPFQRDSGPQSPRSRVVHCINRCVIYGTLLLVILLLIWWYLLSGLPGGGSGCCGGKFEQTYIDGVYKETIRAYLQDITAQPHVAGTPENMAIADYIRFAFQRFGIPTHYSDYEVLLSYPLNRTLILTGPGGLSVDLHLEEEVVDEDPYTKSSKIIPPFHCYSPSGNVEAEVVYANYGSLEDFAVLQKMGIKINGSIVLARSGGTFRGDVVHHAADLGAVAVITYSDPKDFANNRTGGYYPQSQWLPPSGAQRGTVFRGVGDPLTPGWASTQGAEHLDLKDANLPTIPSLPISAQNAESIFKVLAGQEAPRDWQGGLNLSVYRVGRGPAKLNLTYVAEQGIHTISNVIGIIEGCEEPDRYVVVGNHRDAWVYGAVDPSSGTAALLTMAEGFSKIMQQGWRPRRSILLASWDAEEYGMIGSTEWVEENLGLLGGSAVAYINVDCAVAGSGFNPKATPSLDSLLRDVTRMVQDPEGNYATVFDAWQMSQTGATVGRLGGGGSDYEGFLHHAGVPSMDLGFGDAYPMYHSEYDDLHWMEKFGDPDFRRHVAVTRIWGLVVMKLACYPILPLDYQTYARELQNYAQTTQKQFQVAKAPSSVTLAPLKLAVGNLINAAYEIDKESKVFQGTLGSANHDLFYFLLRRRSINDRLMAAERGLLDPEGVPRRTWFKHLVYSPVANDSYNTANHFPGIMDALAIAEDSSSLKDWKAVQNEIWRLSRAVTRMQLALVGKLTQP</sequence>
<dbReference type="PANTHER" id="PTHR10404:SF46">
    <property type="entry name" value="VACUOLAR PROTEIN SORTING-ASSOCIATED PROTEIN 70"/>
    <property type="match status" value="1"/>
</dbReference>
<dbReference type="InterPro" id="IPR046450">
    <property type="entry name" value="PA_dom_sf"/>
</dbReference>
<evidence type="ECO:0000256" key="8">
    <source>
        <dbReference type="ARBA" id="ARBA00022801"/>
    </source>
</evidence>
<keyword evidence="9" id="KW-0862">Zinc</keyword>
<dbReference type="Gene3D" id="3.40.630.10">
    <property type="entry name" value="Zn peptidases"/>
    <property type="match status" value="1"/>
</dbReference>
<dbReference type="GO" id="GO:0008237">
    <property type="term" value="F:metallopeptidase activity"/>
    <property type="evidence" value="ECO:0007669"/>
    <property type="project" value="UniProtKB-KW"/>
</dbReference>
<dbReference type="Gene3D" id="3.50.30.30">
    <property type="match status" value="1"/>
</dbReference>
<dbReference type="SUPFAM" id="SSF52025">
    <property type="entry name" value="PA domain"/>
    <property type="match status" value="1"/>
</dbReference>
<evidence type="ECO:0000256" key="12">
    <source>
        <dbReference type="ARBA" id="ARBA00023049"/>
    </source>
</evidence>
<proteinExistence type="inferred from homology"/>
<evidence type="ECO:0008006" key="21">
    <source>
        <dbReference type="Google" id="ProtNLM"/>
    </source>
</evidence>
<evidence type="ECO:0000259" key="17">
    <source>
        <dbReference type="Pfam" id="PF04253"/>
    </source>
</evidence>
<dbReference type="InterPro" id="IPR036757">
    <property type="entry name" value="TFR-like_dimer_dom_sf"/>
</dbReference>
<evidence type="ECO:0000256" key="2">
    <source>
        <dbReference type="ARBA" id="ARBA00004606"/>
    </source>
</evidence>
<evidence type="ECO:0000256" key="1">
    <source>
        <dbReference type="ARBA" id="ARBA00001947"/>
    </source>
</evidence>
<evidence type="ECO:0000256" key="9">
    <source>
        <dbReference type="ARBA" id="ARBA00022833"/>
    </source>
</evidence>
<dbReference type="FunFam" id="3.50.30.30:FF:000008">
    <property type="entry name" value="Glutamate carboxypeptidase 2"/>
    <property type="match status" value="1"/>
</dbReference>
<dbReference type="GO" id="GO:0006508">
    <property type="term" value="P:proteolysis"/>
    <property type="evidence" value="ECO:0007669"/>
    <property type="project" value="UniProtKB-KW"/>
</dbReference>
<keyword evidence="7" id="KW-0479">Metal-binding</keyword>
<feature type="domain" description="Peptidase M28" evidence="18">
    <location>
        <begin position="384"/>
        <end position="571"/>
    </location>
</feature>
<keyword evidence="10" id="KW-0735">Signal-anchor</keyword>
<dbReference type="Gene3D" id="1.20.930.40">
    <property type="entry name" value="Transferrin receptor-like, dimerisation domain"/>
    <property type="match status" value="1"/>
</dbReference>
<evidence type="ECO:0000313" key="19">
    <source>
        <dbReference type="EMBL" id="KAL2623600.1"/>
    </source>
</evidence>
<feature type="domain" description="Transferrin receptor-like dimerisation" evidence="17">
    <location>
        <begin position="636"/>
        <end position="761"/>
    </location>
</feature>
<comment type="caution">
    <text evidence="19">The sequence shown here is derived from an EMBL/GenBank/DDBJ whole genome shotgun (WGS) entry which is preliminary data.</text>
</comment>
<evidence type="ECO:0000256" key="11">
    <source>
        <dbReference type="ARBA" id="ARBA00022989"/>
    </source>
</evidence>
<dbReference type="AlphaFoldDB" id="A0ABD1YAN6"/>
<comment type="cofactor">
    <cofactor evidence="1">
        <name>Zn(2+)</name>
        <dbReference type="ChEBI" id="CHEBI:29105"/>
    </cofactor>
</comment>
<dbReference type="FunFam" id="1.20.930.40:FF:000001">
    <property type="entry name" value="N-acetylated-alpha-linked acidic dipeptidase 2"/>
    <property type="match status" value="1"/>
</dbReference>
<keyword evidence="13 15" id="KW-0472">Membrane</keyword>
<dbReference type="CDD" id="cd08022">
    <property type="entry name" value="M28_PSMA_like"/>
    <property type="match status" value="1"/>
</dbReference>
<evidence type="ECO:0000256" key="10">
    <source>
        <dbReference type="ARBA" id="ARBA00022968"/>
    </source>
</evidence>
<dbReference type="GO" id="GO:0004180">
    <property type="term" value="F:carboxypeptidase activity"/>
    <property type="evidence" value="ECO:0007669"/>
    <property type="project" value="UniProtKB-KW"/>
</dbReference>
<dbReference type="InterPro" id="IPR003137">
    <property type="entry name" value="PA_domain"/>
</dbReference>
<dbReference type="Pfam" id="PF04389">
    <property type="entry name" value="Peptidase_M28"/>
    <property type="match status" value="1"/>
</dbReference>
<dbReference type="PANTHER" id="PTHR10404">
    <property type="entry name" value="N-ACETYLATED-ALPHA-LINKED ACIDIC DIPEPTIDASE"/>
    <property type="match status" value="1"/>
</dbReference>
<evidence type="ECO:0000256" key="13">
    <source>
        <dbReference type="ARBA" id="ARBA00023136"/>
    </source>
</evidence>
<evidence type="ECO:0000256" key="5">
    <source>
        <dbReference type="ARBA" id="ARBA00022670"/>
    </source>
</evidence>
<feature type="domain" description="PA" evidence="16">
    <location>
        <begin position="206"/>
        <end position="292"/>
    </location>
</feature>
<evidence type="ECO:0000259" key="18">
    <source>
        <dbReference type="Pfam" id="PF04389"/>
    </source>
</evidence>
<keyword evidence="11 15" id="KW-1133">Transmembrane helix</keyword>
<comment type="subcellular location">
    <subcellularLocation>
        <location evidence="2">Membrane</location>
        <topology evidence="2">Single-pass type II membrane protein</topology>
    </subcellularLocation>
</comment>
<organism evidence="19 20">
    <name type="scientific">Riccia fluitans</name>
    <dbReference type="NCBI Taxonomy" id="41844"/>
    <lineage>
        <taxon>Eukaryota</taxon>
        <taxon>Viridiplantae</taxon>
        <taxon>Streptophyta</taxon>
        <taxon>Embryophyta</taxon>
        <taxon>Marchantiophyta</taxon>
        <taxon>Marchantiopsida</taxon>
        <taxon>Marchantiidae</taxon>
        <taxon>Marchantiales</taxon>
        <taxon>Ricciaceae</taxon>
        <taxon>Riccia</taxon>
    </lineage>
</organism>
<comment type="similarity">
    <text evidence="3">Belongs to the peptidase M28 family. M28B subfamily.</text>
</comment>
<keyword evidence="20" id="KW-1185">Reference proteome</keyword>
<dbReference type="GO" id="GO:0016020">
    <property type="term" value="C:membrane"/>
    <property type="evidence" value="ECO:0007669"/>
    <property type="project" value="UniProtKB-SubCell"/>
</dbReference>
<dbReference type="EMBL" id="JBHFFA010000006">
    <property type="protein sequence ID" value="KAL2623600.1"/>
    <property type="molecule type" value="Genomic_DNA"/>
</dbReference>
<keyword evidence="5" id="KW-0645">Protease</keyword>
<keyword evidence="14" id="KW-0325">Glycoprotein</keyword>
<protein>
    <recommendedName>
        <fullName evidence="21">Glutamate carboxypeptidase</fullName>
    </recommendedName>
</protein>
<dbReference type="SUPFAM" id="SSF47672">
    <property type="entry name" value="Transferrin receptor-like dimerisation domain"/>
    <property type="match status" value="1"/>
</dbReference>
<keyword evidence="8" id="KW-0378">Hydrolase</keyword>
<dbReference type="SUPFAM" id="SSF53187">
    <property type="entry name" value="Zn-dependent exopeptidases"/>
    <property type="match status" value="1"/>
</dbReference>
<dbReference type="Pfam" id="PF04253">
    <property type="entry name" value="TFR_dimer"/>
    <property type="match status" value="1"/>
</dbReference>
<dbReference type="Proteomes" id="UP001605036">
    <property type="component" value="Unassembled WGS sequence"/>
</dbReference>
<reference evidence="19 20" key="1">
    <citation type="submission" date="2024-09" db="EMBL/GenBank/DDBJ databases">
        <title>Chromosome-scale assembly of Riccia fluitans.</title>
        <authorList>
            <person name="Paukszto L."/>
            <person name="Sawicki J."/>
            <person name="Karawczyk K."/>
            <person name="Piernik-Szablinska J."/>
            <person name="Szczecinska M."/>
            <person name="Mazdziarz M."/>
        </authorList>
    </citation>
    <scope>NUCLEOTIDE SEQUENCE [LARGE SCALE GENOMIC DNA]</scope>
    <source>
        <strain evidence="19">Rf_01</strain>
        <tissue evidence="19">Aerial parts of the thallus</tissue>
    </source>
</reference>